<keyword evidence="1" id="KW-0132">Cell division</keyword>
<feature type="compositionally biased region" description="Polar residues" evidence="6">
    <location>
        <begin position="1"/>
        <end position="12"/>
    </location>
</feature>
<protein>
    <recommendedName>
        <fullName evidence="7">Sororin C-terminal region domain-containing protein</fullName>
    </recommendedName>
</protein>
<dbReference type="GO" id="GO:0051301">
    <property type="term" value="P:cell division"/>
    <property type="evidence" value="ECO:0007669"/>
    <property type="project" value="UniProtKB-KW"/>
</dbReference>
<dbReference type="InterPro" id="IPR057337">
    <property type="entry name" value="Sororin_C"/>
</dbReference>
<feature type="compositionally biased region" description="Polar residues" evidence="6">
    <location>
        <begin position="25"/>
        <end position="42"/>
    </location>
</feature>
<evidence type="ECO:0000256" key="6">
    <source>
        <dbReference type="SAM" id="MobiDB-lite"/>
    </source>
</evidence>
<feature type="region of interest" description="Disordered" evidence="6">
    <location>
        <begin position="135"/>
        <end position="181"/>
    </location>
</feature>
<dbReference type="PANTHER" id="PTHR35740:SF1">
    <property type="entry name" value="OS12G0111700 PROTEIN"/>
    <property type="match status" value="1"/>
</dbReference>
<keyword evidence="9" id="KW-1185">Reference proteome</keyword>
<sequence>MERKINMSSKIDTMSGRRSRKPLSELSNNFNLIPTPTLRNLISSNNSSSSSSSGALKSLLSKSQTLSNSLAASYSKQPHIPKSDTATSIGSSDFSNHPNPTLLPHHLPLFSSPATPDVEGNELIMYSRKRAAENLKGQKKTDVLLNSSTPAEKAKNESKAISVPSSFTPAEKAKHKGKATAVPFDSVTSVKAKDKGKATAVPFDSTPAANVRDKGKEISVHFRSSNVENVRDKGRAVAVPINSNCEEMEDKGKSTAVLINSRLSKKQKEKRPADAMVLSCPPLLGSRNTRNELNQAGEVFPSKSWTDPNRKVKKRKRTEQQSAYEYSVSPEFKQLKAYFDEVDAFELPVEEVSYDDSD</sequence>
<evidence type="ECO:0000256" key="3">
    <source>
        <dbReference type="ARBA" id="ARBA00023242"/>
    </source>
</evidence>
<dbReference type="Pfam" id="PF25220">
    <property type="entry name" value="Sororin_C"/>
    <property type="match status" value="1"/>
</dbReference>
<keyword evidence="4" id="KW-0131">Cell cycle</keyword>
<comment type="caution">
    <text evidence="8">The sequence shown here is derived from an EMBL/GenBank/DDBJ whole genome shotgun (WGS) entry which is preliminary data.</text>
</comment>
<comment type="similarity">
    <text evidence="5">Belongs to the sororin family.</text>
</comment>
<evidence type="ECO:0000256" key="1">
    <source>
        <dbReference type="ARBA" id="ARBA00022618"/>
    </source>
</evidence>
<keyword evidence="3" id="KW-0539">Nucleus</keyword>
<keyword evidence="2" id="KW-0498">Mitosis</keyword>
<name>A0ABD2ZXB0_9GENT</name>
<evidence type="ECO:0000256" key="4">
    <source>
        <dbReference type="ARBA" id="ARBA00023306"/>
    </source>
</evidence>
<dbReference type="Proteomes" id="UP001630127">
    <property type="component" value="Unassembled WGS sequence"/>
</dbReference>
<dbReference type="EMBL" id="JBJUIK010000007">
    <property type="protein sequence ID" value="KAL3524037.1"/>
    <property type="molecule type" value="Genomic_DNA"/>
</dbReference>
<dbReference type="PANTHER" id="PTHR35740">
    <property type="entry name" value="OS12G0111700 PROTEIN"/>
    <property type="match status" value="1"/>
</dbReference>
<feature type="region of interest" description="Disordered" evidence="6">
    <location>
        <begin position="1"/>
        <end position="114"/>
    </location>
</feature>
<accession>A0ABD2ZXB0</accession>
<evidence type="ECO:0000259" key="7">
    <source>
        <dbReference type="Pfam" id="PF25220"/>
    </source>
</evidence>
<feature type="compositionally biased region" description="Low complexity" evidence="6">
    <location>
        <begin position="43"/>
        <end position="70"/>
    </location>
</feature>
<feature type="domain" description="Sororin C-terminal region" evidence="7">
    <location>
        <begin position="333"/>
        <end position="350"/>
    </location>
</feature>
<feature type="compositionally biased region" description="Low complexity" evidence="6">
    <location>
        <begin position="96"/>
        <end position="109"/>
    </location>
</feature>
<gene>
    <name evidence="8" type="ORF">ACH5RR_016871</name>
</gene>
<evidence type="ECO:0000313" key="8">
    <source>
        <dbReference type="EMBL" id="KAL3524037.1"/>
    </source>
</evidence>
<evidence type="ECO:0000313" key="9">
    <source>
        <dbReference type="Proteomes" id="UP001630127"/>
    </source>
</evidence>
<dbReference type="GO" id="GO:0005634">
    <property type="term" value="C:nucleus"/>
    <property type="evidence" value="ECO:0007669"/>
    <property type="project" value="UniProtKB-SubCell"/>
</dbReference>
<reference evidence="8 9" key="1">
    <citation type="submission" date="2024-11" db="EMBL/GenBank/DDBJ databases">
        <title>A near-complete genome assembly of Cinchona calisaya.</title>
        <authorList>
            <person name="Lian D.C."/>
            <person name="Zhao X.W."/>
            <person name="Wei L."/>
        </authorList>
    </citation>
    <scope>NUCLEOTIDE SEQUENCE [LARGE SCALE GENOMIC DNA]</scope>
    <source>
        <tissue evidence="8">Nenye</tissue>
    </source>
</reference>
<dbReference type="AlphaFoldDB" id="A0ABD2ZXB0"/>
<evidence type="ECO:0000256" key="5">
    <source>
        <dbReference type="ARBA" id="ARBA00093465"/>
    </source>
</evidence>
<proteinExistence type="inferred from homology"/>
<organism evidence="8 9">
    <name type="scientific">Cinchona calisaya</name>
    <dbReference type="NCBI Taxonomy" id="153742"/>
    <lineage>
        <taxon>Eukaryota</taxon>
        <taxon>Viridiplantae</taxon>
        <taxon>Streptophyta</taxon>
        <taxon>Embryophyta</taxon>
        <taxon>Tracheophyta</taxon>
        <taxon>Spermatophyta</taxon>
        <taxon>Magnoliopsida</taxon>
        <taxon>eudicotyledons</taxon>
        <taxon>Gunneridae</taxon>
        <taxon>Pentapetalae</taxon>
        <taxon>asterids</taxon>
        <taxon>lamiids</taxon>
        <taxon>Gentianales</taxon>
        <taxon>Rubiaceae</taxon>
        <taxon>Cinchonoideae</taxon>
        <taxon>Cinchoneae</taxon>
        <taxon>Cinchona</taxon>
    </lineage>
</organism>
<feature type="region of interest" description="Disordered" evidence="6">
    <location>
        <begin position="262"/>
        <end position="325"/>
    </location>
</feature>
<feature type="compositionally biased region" description="Polar residues" evidence="6">
    <location>
        <begin position="84"/>
        <end position="95"/>
    </location>
</feature>
<evidence type="ECO:0000256" key="2">
    <source>
        <dbReference type="ARBA" id="ARBA00022776"/>
    </source>
</evidence>